<evidence type="ECO:0000256" key="4">
    <source>
        <dbReference type="ARBA" id="ARBA00023163"/>
    </source>
</evidence>
<keyword evidence="4" id="KW-0804">Transcription</keyword>
<dbReference type="SMART" id="SM00422">
    <property type="entry name" value="HTH_MERR"/>
    <property type="match status" value="1"/>
</dbReference>
<evidence type="ECO:0000256" key="1">
    <source>
        <dbReference type="ARBA" id="ARBA00022491"/>
    </source>
</evidence>
<organism evidence="6 7">
    <name type="scientific">Amycolatopsis balhimycina DSM 5908</name>
    <dbReference type="NCBI Taxonomy" id="1081091"/>
    <lineage>
        <taxon>Bacteria</taxon>
        <taxon>Bacillati</taxon>
        <taxon>Actinomycetota</taxon>
        <taxon>Actinomycetes</taxon>
        <taxon>Pseudonocardiales</taxon>
        <taxon>Pseudonocardiaceae</taxon>
        <taxon>Amycolatopsis</taxon>
    </lineage>
</organism>
<name>A0A428WJD8_AMYBA</name>
<proteinExistence type="predicted"/>
<reference evidence="6 7" key="1">
    <citation type="submission" date="2018-05" db="EMBL/GenBank/DDBJ databases">
        <title>Evolution of GPA BGCs.</title>
        <authorList>
            <person name="Waglechner N."/>
            <person name="Wright G.D."/>
        </authorList>
    </citation>
    <scope>NUCLEOTIDE SEQUENCE [LARGE SCALE GENOMIC DNA]</scope>
    <source>
        <strain evidence="6 7">DSM 5908</strain>
    </source>
</reference>
<protein>
    <submittedName>
        <fullName evidence="6">MerR family DNA-binding transcriptional regulator</fullName>
    </submittedName>
</protein>
<feature type="domain" description="HTH merR-type" evidence="5">
    <location>
        <begin position="1"/>
        <end position="71"/>
    </location>
</feature>
<accession>A0A428WJD8</accession>
<comment type="caution">
    <text evidence="6">The sequence shown here is derived from an EMBL/GenBank/DDBJ whole genome shotgun (WGS) entry which is preliminary data.</text>
</comment>
<dbReference type="GO" id="GO:0003677">
    <property type="term" value="F:DNA binding"/>
    <property type="evidence" value="ECO:0007669"/>
    <property type="project" value="UniProtKB-KW"/>
</dbReference>
<keyword evidence="2" id="KW-0805">Transcription regulation</keyword>
<dbReference type="Proteomes" id="UP000286716">
    <property type="component" value="Unassembled WGS sequence"/>
</dbReference>
<keyword evidence="3 6" id="KW-0238">DNA-binding</keyword>
<dbReference type="Gene3D" id="1.10.1660.10">
    <property type="match status" value="1"/>
</dbReference>
<gene>
    <name evidence="6" type="ORF">DMA12_19880</name>
</gene>
<keyword evidence="7" id="KW-1185">Reference proteome</keyword>
<dbReference type="Pfam" id="PF13411">
    <property type="entry name" value="MerR_1"/>
    <property type="match status" value="1"/>
</dbReference>
<dbReference type="InterPro" id="IPR000551">
    <property type="entry name" value="MerR-type_HTH_dom"/>
</dbReference>
<dbReference type="OrthoDB" id="9802039at2"/>
<evidence type="ECO:0000313" key="7">
    <source>
        <dbReference type="Proteomes" id="UP000286716"/>
    </source>
</evidence>
<dbReference type="PANTHER" id="PTHR30204:SF69">
    <property type="entry name" value="MERR-FAMILY TRANSCRIPTIONAL REGULATOR"/>
    <property type="match status" value="1"/>
</dbReference>
<dbReference type="AlphaFoldDB" id="A0A428WJD8"/>
<dbReference type="EMBL" id="QHHU01000026">
    <property type="protein sequence ID" value="RSM43198.1"/>
    <property type="molecule type" value="Genomic_DNA"/>
</dbReference>
<evidence type="ECO:0000313" key="6">
    <source>
        <dbReference type="EMBL" id="RSM43198.1"/>
    </source>
</evidence>
<keyword evidence="1" id="KW-0678">Repressor</keyword>
<dbReference type="RefSeq" id="WP_020639953.1">
    <property type="nucleotide sequence ID" value="NZ_QHHU01000026.1"/>
</dbReference>
<dbReference type="PANTHER" id="PTHR30204">
    <property type="entry name" value="REDOX-CYCLING DRUG-SENSING TRANSCRIPTIONAL ACTIVATOR SOXR"/>
    <property type="match status" value="1"/>
</dbReference>
<dbReference type="PROSITE" id="PS50937">
    <property type="entry name" value="HTH_MERR_2"/>
    <property type="match status" value="1"/>
</dbReference>
<evidence type="ECO:0000259" key="5">
    <source>
        <dbReference type="PROSITE" id="PS50937"/>
    </source>
</evidence>
<dbReference type="GO" id="GO:0003700">
    <property type="term" value="F:DNA-binding transcription factor activity"/>
    <property type="evidence" value="ECO:0007669"/>
    <property type="project" value="InterPro"/>
</dbReference>
<dbReference type="InterPro" id="IPR047057">
    <property type="entry name" value="MerR_fam"/>
</dbReference>
<dbReference type="InterPro" id="IPR009061">
    <property type="entry name" value="DNA-bd_dom_put_sf"/>
</dbReference>
<sequence>MRYLISEVARYFGTAVSALRYYDQIGLLRPAGRRGTVRTYGRDELLRLALIRLLHHDGMMSLADTAAAISGNPPGDQTAARLVIAESIRVVQRQVQQLREAEQVLEHLLTCPRNDPIRDCPVLRAQLEHTVDAAIDQPEDWS</sequence>
<dbReference type="SUPFAM" id="SSF46955">
    <property type="entry name" value="Putative DNA-binding domain"/>
    <property type="match status" value="1"/>
</dbReference>
<evidence type="ECO:0000256" key="2">
    <source>
        <dbReference type="ARBA" id="ARBA00023015"/>
    </source>
</evidence>
<evidence type="ECO:0000256" key="3">
    <source>
        <dbReference type="ARBA" id="ARBA00023125"/>
    </source>
</evidence>